<gene>
    <name evidence="2" type="ORF">DBV15_07244</name>
</gene>
<evidence type="ECO:0000313" key="2">
    <source>
        <dbReference type="EMBL" id="TGZ36182.1"/>
    </source>
</evidence>
<evidence type="ECO:0000313" key="3">
    <source>
        <dbReference type="Proteomes" id="UP000310200"/>
    </source>
</evidence>
<name>A0A4S2JJA7_9HYME</name>
<evidence type="ECO:0000256" key="1">
    <source>
        <dbReference type="SAM" id="MobiDB-lite"/>
    </source>
</evidence>
<sequence>MPSKNRDPALAELLIAAQVGSSPICSPLGSASTDGNAIDHSHGARGTFVGFIHTRAAPVPVARHASVKGELSRGTGNPAWLDRDPQRASFRQGALYAVDVSYKAGLANGLGNGCEAFIESPKVYVDSYIVKDMNNSCVNGRQGAAGKEERGDYKKGPGGDGGTGGSRRTGKKASSHIYARRCARVFPVARARSLRRRIRIMTGGINALRIHKETRLRMLLWVRCDKTVIASLSSLRVLLINVSRAWDDSNFAIKRKPSESVTAHYVKSSTSLPDAKHFTISCYKTAMTAETGKKFCGTRVLSCRRKEPMSFHVLPPFAVPVGMIGVFDNVEPHLRNSASSTAVTAKTGLKGYVERSCRDVGRAFTKDAQQELARNARACSVGTYGNRIHKRKPPTPRRDAAKRSLSSLWTTEESRGTRYDLASASICNGRDRSASLIRVLIFEIPSDSSRLSRIFGVDRHPHSAKASIEGENSSCTIFIGLISRSSTLLDPSNSNGVIDTCDICGIVGSQNGHDFNLAYSLGARYPDHDWQNEGGRESLSDDTHYFIRSSVRFNYIFNLAQPYRNRSQKYHSLLDKGSKAARVNRNHGRGSVKNEILAVRAQSGGAKEGGKMGRTGAGRAEKSARNAAQLSRSYSKLAYRLTSFRLGCVVVDDVLCLPRPERRRVIKNAVKGTREELSRSSEALSRLEKRRRTREPEKAWLVPRSLGTPSPSGLIRPALTFGLIHKYLINNRPDNQPLFTALFRADAADDEEQNARPDPFCCHVFPYHLWIRNPLTVLRKFPQNAFRNVASLNGTIISNRVHHQAAKSPSRLNFRFVSAGRGSDYYCCRLGDVILRGDLERTGLKSRSHAIDSAYIEMKLLAVRREQHHRAPLLDHDSGSIDGPYHCPI</sequence>
<dbReference type="Proteomes" id="UP000310200">
    <property type="component" value="Unassembled WGS sequence"/>
</dbReference>
<accession>A0A4S2JJA7</accession>
<feature type="compositionally biased region" description="Gly residues" evidence="1">
    <location>
        <begin position="158"/>
        <end position="167"/>
    </location>
</feature>
<feature type="region of interest" description="Disordered" evidence="1">
    <location>
        <begin position="385"/>
        <end position="405"/>
    </location>
</feature>
<proteinExistence type="predicted"/>
<feature type="region of interest" description="Disordered" evidence="1">
    <location>
        <begin position="140"/>
        <end position="174"/>
    </location>
</feature>
<feature type="region of interest" description="Disordered" evidence="1">
    <location>
        <begin position="602"/>
        <end position="623"/>
    </location>
</feature>
<dbReference type="AlphaFoldDB" id="A0A4S2JJA7"/>
<protein>
    <submittedName>
        <fullName evidence="2">Uncharacterized protein</fullName>
    </submittedName>
</protein>
<keyword evidence="3" id="KW-1185">Reference proteome</keyword>
<reference evidence="2 3" key="1">
    <citation type="journal article" date="2019" name="Philos. Trans. R. Soc. Lond., B, Biol. Sci.">
        <title>Ant behaviour and brain gene expression of defending hosts depend on the ecological success of the intruding social parasite.</title>
        <authorList>
            <person name="Kaur R."/>
            <person name="Stoldt M."/>
            <person name="Jongepier E."/>
            <person name="Feldmeyer B."/>
            <person name="Menzel F."/>
            <person name="Bornberg-Bauer E."/>
            <person name="Foitzik S."/>
        </authorList>
    </citation>
    <scope>NUCLEOTIDE SEQUENCE [LARGE SCALE GENOMIC DNA]</scope>
    <source>
        <tissue evidence="2">Whole body</tissue>
    </source>
</reference>
<dbReference type="EMBL" id="QBLH01003688">
    <property type="protein sequence ID" value="TGZ36182.1"/>
    <property type="molecule type" value="Genomic_DNA"/>
</dbReference>
<feature type="compositionally biased region" description="Basic and acidic residues" evidence="1">
    <location>
        <begin position="146"/>
        <end position="157"/>
    </location>
</feature>
<comment type="caution">
    <text evidence="2">The sequence shown here is derived from an EMBL/GenBank/DDBJ whole genome shotgun (WGS) entry which is preliminary data.</text>
</comment>
<organism evidence="2 3">
    <name type="scientific">Temnothorax longispinosus</name>
    <dbReference type="NCBI Taxonomy" id="300112"/>
    <lineage>
        <taxon>Eukaryota</taxon>
        <taxon>Metazoa</taxon>
        <taxon>Ecdysozoa</taxon>
        <taxon>Arthropoda</taxon>
        <taxon>Hexapoda</taxon>
        <taxon>Insecta</taxon>
        <taxon>Pterygota</taxon>
        <taxon>Neoptera</taxon>
        <taxon>Endopterygota</taxon>
        <taxon>Hymenoptera</taxon>
        <taxon>Apocrita</taxon>
        <taxon>Aculeata</taxon>
        <taxon>Formicoidea</taxon>
        <taxon>Formicidae</taxon>
        <taxon>Myrmicinae</taxon>
        <taxon>Temnothorax</taxon>
    </lineage>
</organism>